<keyword evidence="3" id="KW-1185">Reference proteome</keyword>
<evidence type="ECO:0000313" key="2">
    <source>
        <dbReference type="EMBL" id="RCW35347.1"/>
    </source>
</evidence>
<dbReference type="EMBL" id="QPIZ01000010">
    <property type="protein sequence ID" value="RCW35347.1"/>
    <property type="molecule type" value="Genomic_DNA"/>
</dbReference>
<accession>A0A2T0XEQ1</accession>
<feature type="transmembrane region" description="Helical" evidence="1">
    <location>
        <begin position="20"/>
        <end position="39"/>
    </location>
</feature>
<dbReference type="AlphaFoldDB" id="A0A2T0XEQ1"/>
<keyword evidence="1" id="KW-1133">Transmembrane helix</keyword>
<proteinExistence type="predicted"/>
<protein>
    <submittedName>
        <fullName evidence="2">Uncharacterized protein</fullName>
    </submittedName>
</protein>
<evidence type="ECO:0000256" key="1">
    <source>
        <dbReference type="SAM" id="Phobius"/>
    </source>
</evidence>
<organism evidence="2 3">
    <name type="scientific">Marinilabilia salmonicolor</name>
    <dbReference type="NCBI Taxonomy" id="989"/>
    <lineage>
        <taxon>Bacteria</taxon>
        <taxon>Pseudomonadati</taxon>
        <taxon>Bacteroidota</taxon>
        <taxon>Bacteroidia</taxon>
        <taxon>Marinilabiliales</taxon>
        <taxon>Marinilabiliaceae</taxon>
        <taxon>Marinilabilia</taxon>
    </lineage>
</organism>
<keyword evidence="1" id="KW-0812">Transmembrane</keyword>
<comment type="caution">
    <text evidence="2">The sequence shown here is derived from an EMBL/GenBank/DDBJ whole genome shotgun (WGS) entry which is preliminary data.</text>
</comment>
<sequence>MKWFVFHLFVKSYFKWGLKSFVYLFFGKAYKIGGFLFLVN</sequence>
<dbReference type="Proteomes" id="UP000252733">
    <property type="component" value="Unassembled WGS sequence"/>
</dbReference>
<gene>
    <name evidence="2" type="ORF">DFO77_110114</name>
</gene>
<name>A0A2T0XEQ1_9BACT</name>
<evidence type="ECO:0000313" key="3">
    <source>
        <dbReference type="Proteomes" id="UP000252733"/>
    </source>
</evidence>
<keyword evidence="1" id="KW-0472">Membrane</keyword>
<reference evidence="2 3" key="1">
    <citation type="submission" date="2018-07" db="EMBL/GenBank/DDBJ databases">
        <title>Freshwater and sediment microbial communities from various areas in North America, analyzing microbe dynamics in response to fracking.</title>
        <authorList>
            <person name="Lamendella R."/>
        </authorList>
    </citation>
    <scope>NUCLEOTIDE SEQUENCE [LARGE SCALE GENOMIC DNA]</scope>
    <source>
        <strain evidence="2 3">160A</strain>
    </source>
</reference>